<dbReference type="FunFam" id="3.40.50.300:FF:001091">
    <property type="entry name" value="Probable disease resistance protein At1g61300"/>
    <property type="match status" value="1"/>
</dbReference>
<dbReference type="GO" id="GO:0043531">
    <property type="term" value="F:ADP binding"/>
    <property type="evidence" value="ECO:0007669"/>
    <property type="project" value="InterPro"/>
</dbReference>
<evidence type="ECO:0008006" key="14">
    <source>
        <dbReference type="Google" id="ProtNLM"/>
    </source>
</evidence>
<evidence type="ECO:0000259" key="11">
    <source>
        <dbReference type="Pfam" id="PF25019"/>
    </source>
</evidence>
<dbReference type="GO" id="GO:0005524">
    <property type="term" value="F:ATP binding"/>
    <property type="evidence" value="ECO:0007669"/>
    <property type="project" value="UniProtKB-KW"/>
</dbReference>
<dbReference type="GO" id="GO:0006952">
    <property type="term" value="P:defense response"/>
    <property type="evidence" value="ECO:0007669"/>
    <property type="project" value="UniProtKB-KW"/>
</dbReference>
<evidence type="ECO:0000256" key="2">
    <source>
        <dbReference type="ARBA" id="ARBA00022737"/>
    </source>
</evidence>
<comment type="caution">
    <text evidence="12">The sequence shown here is derived from an EMBL/GenBank/DDBJ whole genome shotgun (WGS) entry which is preliminary data.</text>
</comment>
<keyword evidence="4" id="KW-0611">Plant defense</keyword>
<gene>
    <name evidence="12" type="ORF">CDL15_Pgr016648</name>
</gene>
<keyword evidence="5" id="KW-0067">ATP-binding</keyword>
<keyword evidence="3" id="KW-0547">Nucleotide-binding</keyword>
<keyword evidence="1" id="KW-0433">Leucine-rich repeat</keyword>
<dbReference type="InterPro" id="IPR058922">
    <property type="entry name" value="WHD_DRP"/>
</dbReference>
<evidence type="ECO:0000256" key="5">
    <source>
        <dbReference type="ARBA" id="ARBA00022840"/>
    </source>
</evidence>
<evidence type="ECO:0000313" key="12">
    <source>
        <dbReference type="EMBL" id="OWM88075.1"/>
    </source>
</evidence>
<feature type="coiled-coil region" evidence="6">
    <location>
        <begin position="28"/>
        <end position="55"/>
    </location>
</feature>
<feature type="region of interest" description="Disordered" evidence="7">
    <location>
        <begin position="1110"/>
        <end position="1139"/>
    </location>
</feature>
<dbReference type="SUPFAM" id="SSF52058">
    <property type="entry name" value="L domain-like"/>
    <property type="match status" value="2"/>
</dbReference>
<feature type="domain" description="Disease resistance protein winged helix" evidence="10">
    <location>
        <begin position="445"/>
        <end position="518"/>
    </location>
</feature>
<evidence type="ECO:0000256" key="7">
    <source>
        <dbReference type="SAM" id="MobiDB-lite"/>
    </source>
</evidence>
<dbReference type="FunFam" id="1.10.10.10:FF:000322">
    <property type="entry name" value="Probable disease resistance protein At1g63360"/>
    <property type="match status" value="1"/>
</dbReference>
<dbReference type="InterPro" id="IPR056789">
    <property type="entry name" value="LRR_R13L1-DRL21"/>
</dbReference>
<feature type="domain" description="Disease resistance N-terminal" evidence="9">
    <location>
        <begin position="6"/>
        <end position="94"/>
    </location>
</feature>
<evidence type="ECO:0000259" key="10">
    <source>
        <dbReference type="Pfam" id="PF23559"/>
    </source>
</evidence>
<dbReference type="Proteomes" id="UP000197138">
    <property type="component" value="Unassembled WGS sequence"/>
</dbReference>
<evidence type="ECO:0000259" key="9">
    <source>
        <dbReference type="Pfam" id="PF18052"/>
    </source>
</evidence>
<dbReference type="GO" id="GO:0051707">
    <property type="term" value="P:response to other organism"/>
    <property type="evidence" value="ECO:0007669"/>
    <property type="project" value="UniProtKB-ARBA"/>
</dbReference>
<dbReference type="InterPro" id="IPR041118">
    <property type="entry name" value="Rx_N"/>
</dbReference>
<dbReference type="InterPro" id="IPR042197">
    <property type="entry name" value="Apaf_helical"/>
</dbReference>
<feature type="compositionally biased region" description="Acidic residues" evidence="7">
    <location>
        <begin position="1348"/>
        <end position="1360"/>
    </location>
</feature>
<dbReference type="InterPro" id="IPR036388">
    <property type="entry name" value="WH-like_DNA-bd_sf"/>
</dbReference>
<dbReference type="PRINTS" id="PR00364">
    <property type="entry name" value="DISEASERSIST"/>
</dbReference>
<sequence>MAEVLLGAFLQVLFDRLASRELLNFARRKKLRSRLKGWERNLQDINIVLEDAEYRAMVGESRVINPWLDDLKDLAYDVDDLLDEFATEEALHSSSFLLSDMTGASSSKLRNLLLPGCITHSLSPRRLLFNDKMRSKVEEIDGRLSEIISHKETLGLREGGGRRTYVTVHDRRFDSTSLVELFTVGRDDDREAILNLVMDESEDLSVIPIVGMGGLGKTTLAQLVYNDEKVTGSFHVRAWACVSDEFDMLAVTKTILQSVGGASAHEGKDLNALQVELQRHLSGKKFLIVLDDVWNENYERWTLLRRPFESGGAKGSKIIVTTRNLSVASKMKSRTGPAYTLGMLSPDDCEALLAYHALGAFNFDNHPDLKPAGEKIAAKCAGLPLAAKTVGGVLRSKYELKDWTAIAESKIWDLPEETNGVPQALKLSYFYLPSIYKRCFAYCAVFPKDYEFDKHDLISLWMAEGLLTPQKKSAGHQEGSMRDLGLKYFDELLSRSLFQPSSRSNSLFVMHDLLNDLAASIAGESCLSLGEGQLHREKKSLEKVRHLSLIPHYYEVEGRFDGFHCLRGLRTFLALDNVPLASHIADNVIDDVLQNQKILRVLSLSGYRIKEVPNCIGSLRHLRYLNLSGSPMQYLPPSMSTLCNLEALILQFCQYLVELPSWINKLINLRCVDIRGTPSLKKMPRGIGSLVKLEILPKFIVGGDDGPKLKELKDLQLLREELTIEGLCNVGEVGDAREAALNAKTGLTSLILWWGQDEGPASGRDAESQMQILDCLQPHASIKNLEIDGYGGTKLPSWIGGPSFVQLERLRLCNCGKTKMLPSLGVLPQLKELEVERMDAICAVGPEFYGNTAKPFPSLETLLFINMSAWEQWSLSTGNEQENNLFPRLCKLTLRTIPKLIIGGWPSQFPALVELVIDECPRLETPVATVNLPSLKEGNFSCCDGRMLRGVISISSSVTRLTMFNITRISELTSFLQGGSLSSSLKSLEELSIERCDELMCLWEEKDGVTAGIDPNHVLKRLTVNYCRQLVRIGTFPCNHLEYLRLDECDNLEELPQGIMTCGLVELHIVSCPSLTSLSRAKLPGTLRKLEVSNCKNLQSLPEGIVTAPKSSNCCDDDSSSRRSSSSSSNGIGGRGNGATATMWSQLPPQLQEVRIISCPSLVPFPFSDENVKQLVPSLKKIYIAYSEVLGSSLEGTTAVGLEEIHIESCKMLKSLTPHLHRSFTRLTLLIVEDCPALELECFPQLPDSLRELNIENCPGIKSLPLQMHAHQSLRKLQIYSCTGIASFPEEGLPPNLEDLIVSNCENLNQPMSKWGLKRTAALRRLTIFGKIGCLVGTNSFPPPPNHEEEEEEEEEDEEQGQGKGGWHVLPPSLTDLSFSKQENLVTLSRGMQSHLTSLQILSIWWSPKLKFLPREGLPASLCLLYIRGCTEDLVKRCSKEGGGGGGGSRDYYFPLIERIPLVEIS</sequence>
<keyword evidence="2" id="KW-0677">Repeat</keyword>
<dbReference type="Pfam" id="PF25019">
    <property type="entry name" value="LRR_R13L1-DRL21"/>
    <property type="match status" value="1"/>
</dbReference>
<dbReference type="Pfam" id="PF18052">
    <property type="entry name" value="Rx_N"/>
    <property type="match status" value="1"/>
</dbReference>
<evidence type="ECO:0000313" key="13">
    <source>
        <dbReference type="Proteomes" id="UP000197138"/>
    </source>
</evidence>
<dbReference type="InterPro" id="IPR027417">
    <property type="entry name" value="P-loop_NTPase"/>
</dbReference>
<dbReference type="Gene3D" id="1.10.8.430">
    <property type="entry name" value="Helical domain of apoptotic protease-activating factors"/>
    <property type="match status" value="1"/>
</dbReference>
<dbReference type="Gene3D" id="1.10.10.10">
    <property type="entry name" value="Winged helix-like DNA-binding domain superfamily/Winged helix DNA-binding domain"/>
    <property type="match status" value="1"/>
</dbReference>
<feature type="domain" description="R13L1/DRL21-like LRR repeat region" evidence="11">
    <location>
        <begin position="709"/>
        <end position="838"/>
    </location>
</feature>
<evidence type="ECO:0000256" key="6">
    <source>
        <dbReference type="SAM" id="Coils"/>
    </source>
</evidence>
<feature type="domain" description="NB-ARC" evidence="8">
    <location>
        <begin position="190"/>
        <end position="354"/>
    </location>
</feature>
<dbReference type="Gene3D" id="1.20.5.4130">
    <property type="match status" value="1"/>
</dbReference>
<evidence type="ECO:0000256" key="1">
    <source>
        <dbReference type="ARBA" id="ARBA00022614"/>
    </source>
</evidence>
<proteinExistence type="predicted"/>
<protein>
    <recommendedName>
        <fullName evidence="14">Disease resistance RPP13-like protein 1</fullName>
    </recommendedName>
</protein>
<dbReference type="Gene3D" id="3.80.10.10">
    <property type="entry name" value="Ribonuclease Inhibitor"/>
    <property type="match status" value="3"/>
</dbReference>
<dbReference type="SUPFAM" id="SSF52540">
    <property type="entry name" value="P-loop containing nucleoside triphosphate hydrolases"/>
    <property type="match status" value="1"/>
</dbReference>
<dbReference type="PANTHER" id="PTHR36766">
    <property type="entry name" value="PLANT BROAD-SPECTRUM MILDEW RESISTANCE PROTEIN RPW8"/>
    <property type="match status" value="1"/>
</dbReference>
<reference evidence="13" key="1">
    <citation type="journal article" date="2017" name="Plant J.">
        <title>The pomegranate (Punica granatum L.) genome and the genomics of punicalagin biosynthesis.</title>
        <authorList>
            <person name="Qin G."/>
            <person name="Xu C."/>
            <person name="Ming R."/>
            <person name="Tang H."/>
            <person name="Guyot R."/>
            <person name="Kramer E.M."/>
            <person name="Hu Y."/>
            <person name="Yi X."/>
            <person name="Qi Y."/>
            <person name="Xu X."/>
            <person name="Gao Z."/>
            <person name="Pan H."/>
            <person name="Jian J."/>
            <person name="Tian Y."/>
            <person name="Yue Z."/>
            <person name="Xu Y."/>
        </authorList>
    </citation>
    <scope>NUCLEOTIDE SEQUENCE [LARGE SCALE GENOMIC DNA]</scope>
    <source>
        <strain evidence="13">cv. Dabenzi</strain>
    </source>
</reference>
<accession>A0A218XSB8</accession>
<dbReference type="PANTHER" id="PTHR36766:SF51">
    <property type="entry name" value="DISEASE RESISTANCE RPP13-LIKE PROTEIN 1"/>
    <property type="match status" value="1"/>
</dbReference>
<name>A0A218XSB8_PUNGR</name>
<dbReference type="EMBL" id="MTKT01000799">
    <property type="protein sequence ID" value="OWM88075.1"/>
    <property type="molecule type" value="Genomic_DNA"/>
</dbReference>
<evidence type="ECO:0000256" key="3">
    <source>
        <dbReference type="ARBA" id="ARBA00022741"/>
    </source>
</evidence>
<dbReference type="Pfam" id="PF23559">
    <property type="entry name" value="WHD_DRP"/>
    <property type="match status" value="1"/>
</dbReference>
<keyword evidence="6" id="KW-0175">Coiled coil</keyword>
<dbReference type="Gene3D" id="3.40.50.300">
    <property type="entry name" value="P-loop containing nucleotide triphosphate hydrolases"/>
    <property type="match status" value="1"/>
</dbReference>
<evidence type="ECO:0000256" key="4">
    <source>
        <dbReference type="ARBA" id="ARBA00022821"/>
    </source>
</evidence>
<dbReference type="InterPro" id="IPR002182">
    <property type="entry name" value="NB-ARC"/>
</dbReference>
<dbReference type="InterPro" id="IPR032675">
    <property type="entry name" value="LRR_dom_sf"/>
</dbReference>
<feature type="region of interest" description="Disordered" evidence="7">
    <location>
        <begin position="1337"/>
        <end position="1367"/>
    </location>
</feature>
<evidence type="ECO:0000259" key="8">
    <source>
        <dbReference type="Pfam" id="PF00931"/>
    </source>
</evidence>
<dbReference type="Pfam" id="PF00931">
    <property type="entry name" value="NB-ARC"/>
    <property type="match status" value="1"/>
</dbReference>
<organism evidence="12 13">
    <name type="scientific">Punica granatum</name>
    <name type="common">Pomegranate</name>
    <dbReference type="NCBI Taxonomy" id="22663"/>
    <lineage>
        <taxon>Eukaryota</taxon>
        <taxon>Viridiplantae</taxon>
        <taxon>Streptophyta</taxon>
        <taxon>Embryophyta</taxon>
        <taxon>Tracheophyta</taxon>
        <taxon>Spermatophyta</taxon>
        <taxon>Magnoliopsida</taxon>
        <taxon>eudicotyledons</taxon>
        <taxon>Gunneridae</taxon>
        <taxon>Pentapetalae</taxon>
        <taxon>rosids</taxon>
        <taxon>malvids</taxon>
        <taxon>Myrtales</taxon>
        <taxon>Lythraceae</taxon>
        <taxon>Punica</taxon>
    </lineage>
</organism>